<dbReference type="SUPFAM" id="SSF57567">
    <property type="entry name" value="Serine protease inhibitors"/>
    <property type="match status" value="2"/>
</dbReference>
<feature type="chain" id="PRO_5046254284" evidence="8">
    <location>
        <begin position="28"/>
        <end position="1611"/>
    </location>
</feature>
<dbReference type="PANTHER" id="PTHR46160:SF9">
    <property type="entry name" value="PROTEIN PRY2-RELATED"/>
    <property type="match status" value="1"/>
</dbReference>
<feature type="compositionally biased region" description="Basic residues" evidence="7">
    <location>
        <begin position="961"/>
        <end position="983"/>
    </location>
</feature>
<dbReference type="Pfam" id="PF00094">
    <property type="entry name" value="VWD"/>
    <property type="match status" value="2"/>
</dbReference>
<keyword evidence="5" id="KW-0325">Glycoprotein</keyword>
<dbReference type="CDD" id="cd00037">
    <property type="entry name" value="CLECT"/>
    <property type="match status" value="2"/>
</dbReference>
<keyword evidence="4" id="KW-1015">Disulfide bond</keyword>
<dbReference type="InterPro" id="IPR052749">
    <property type="entry name" value="Alpha-tectorin"/>
</dbReference>
<dbReference type="SMART" id="SM00181">
    <property type="entry name" value="EGF"/>
    <property type="match status" value="2"/>
</dbReference>
<dbReference type="PANTHER" id="PTHR46160">
    <property type="entry name" value="ALPHA-TECTORIN-RELATED"/>
    <property type="match status" value="1"/>
</dbReference>
<dbReference type="Pfam" id="PF12714">
    <property type="entry name" value="TILa"/>
    <property type="match status" value="2"/>
</dbReference>
<feature type="compositionally biased region" description="Acidic residues" evidence="7">
    <location>
        <begin position="65"/>
        <end position="77"/>
    </location>
</feature>
<evidence type="ECO:0000256" key="2">
    <source>
        <dbReference type="ARBA" id="ARBA00022729"/>
    </source>
</evidence>
<dbReference type="Gene3D" id="2.60.120.740">
    <property type="match status" value="1"/>
</dbReference>
<dbReference type="Gene3D" id="2.10.25.10">
    <property type="entry name" value="Laminin"/>
    <property type="match status" value="2"/>
</dbReference>
<dbReference type="Pfam" id="PF00059">
    <property type="entry name" value="Lectin_C"/>
    <property type="match status" value="1"/>
</dbReference>
<feature type="domain" description="VWFD" evidence="11">
    <location>
        <begin position="359"/>
        <end position="525"/>
    </location>
</feature>
<evidence type="ECO:0000313" key="12">
    <source>
        <dbReference type="Proteomes" id="UP000694865"/>
    </source>
</evidence>
<dbReference type="Pfam" id="PF08742">
    <property type="entry name" value="C8"/>
    <property type="match status" value="2"/>
</dbReference>
<dbReference type="SMART" id="SM00832">
    <property type="entry name" value="C8"/>
    <property type="match status" value="2"/>
</dbReference>
<dbReference type="InterPro" id="IPR036084">
    <property type="entry name" value="Ser_inhib-like_sf"/>
</dbReference>
<dbReference type="PROSITE" id="PS01186">
    <property type="entry name" value="EGF_2"/>
    <property type="match status" value="2"/>
</dbReference>
<comment type="caution">
    <text evidence="6">Lacks conserved residue(s) required for the propagation of feature annotation.</text>
</comment>
<keyword evidence="2 8" id="KW-0732">Signal</keyword>
<dbReference type="GeneID" id="102805334"/>
<dbReference type="InterPro" id="IPR002919">
    <property type="entry name" value="TIL_dom"/>
</dbReference>
<evidence type="ECO:0000313" key="13">
    <source>
        <dbReference type="RefSeq" id="XP_006813313.1"/>
    </source>
</evidence>
<dbReference type="PROSITE" id="PS50026">
    <property type="entry name" value="EGF_3"/>
    <property type="match status" value="2"/>
</dbReference>
<dbReference type="Gene3D" id="3.10.100.10">
    <property type="entry name" value="Mannose-Binding Protein A, subunit A"/>
    <property type="match status" value="2"/>
</dbReference>
<evidence type="ECO:0000256" key="7">
    <source>
        <dbReference type="SAM" id="MobiDB-lite"/>
    </source>
</evidence>
<reference evidence="13" key="1">
    <citation type="submission" date="2025-08" db="UniProtKB">
        <authorList>
            <consortium name="RefSeq"/>
        </authorList>
    </citation>
    <scope>IDENTIFICATION</scope>
    <source>
        <tissue evidence="13">Testes</tissue>
    </source>
</reference>
<organism evidence="12 13">
    <name type="scientific">Saccoglossus kowalevskii</name>
    <name type="common">Acorn worm</name>
    <dbReference type="NCBI Taxonomy" id="10224"/>
    <lineage>
        <taxon>Eukaryota</taxon>
        <taxon>Metazoa</taxon>
        <taxon>Hemichordata</taxon>
        <taxon>Enteropneusta</taxon>
        <taxon>Harrimaniidae</taxon>
        <taxon>Saccoglossus</taxon>
    </lineage>
</organism>
<dbReference type="InterPro" id="IPR025615">
    <property type="entry name" value="TILa_dom"/>
</dbReference>
<dbReference type="PROSITE" id="PS51233">
    <property type="entry name" value="VWFD"/>
    <property type="match status" value="2"/>
</dbReference>
<evidence type="ECO:0000256" key="8">
    <source>
        <dbReference type="SAM" id="SignalP"/>
    </source>
</evidence>
<feature type="domain" description="C-type lectin" evidence="10">
    <location>
        <begin position="209"/>
        <end position="335"/>
    </location>
</feature>
<dbReference type="InterPro" id="IPR001304">
    <property type="entry name" value="C-type_lectin-like"/>
</dbReference>
<dbReference type="SUPFAM" id="SSF56436">
    <property type="entry name" value="C-type lectin-like"/>
    <property type="match status" value="2"/>
</dbReference>
<feature type="domain" description="EGF-like" evidence="9">
    <location>
        <begin position="705"/>
        <end position="744"/>
    </location>
</feature>
<dbReference type="Pfam" id="PF01826">
    <property type="entry name" value="TIL"/>
    <property type="match status" value="2"/>
</dbReference>
<evidence type="ECO:0000259" key="11">
    <source>
        <dbReference type="PROSITE" id="PS51233"/>
    </source>
</evidence>
<name>A0ABM0LZX2_SACKO</name>
<evidence type="ECO:0000256" key="3">
    <source>
        <dbReference type="ARBA" id="ARBA00023136"/>
    </source>
</evidence>
<evidence type="ECO:0000256" key="1">
    <source>
        <dbReference type="ARBA" id="ARBA00004370"/>
    </source>
</evidence>
<dbReference type="RefSeq" id="XP_006813313.1">
    <property type="nucleotide sequence ID" value="XM_006813250.1"/>
</dbReference>
<dbReference type="SMART" id="SM00034">
    <property type="entry name" value="CLECT"/>
    <property type="match status" value="2"/>
</dbReference>
<dbReference type="InterPro" id="IPR009017">
    <property type="entry name" value="GFP"/>
</dbReference>
<dbReference type="CDD" id="cd22823">
    <property type="entry name" value="Gal_Rha_Lectin"/>
    <property type="match status" value="1"/>
</dbReference>
<feature type="signal peptide" evidence="8">
    <location>
        <begin position="1"/>
        <end position="27"/>
    </location>
</feature>
<dbReference type="InterPro" id="IPR014853">
    <property type="entry name" value="VWF/SSPO/ZAN-like_Cys-rich_dom"/>
</dbReference>
<feature type="region of interest" description="Disordered" evidence="7">
    <location>
        <begin position="24"/>
        <end position="202"/>
    </location>
</feature>
<comment type="subcellular location">
    <subcellularLocation>
        <location evidence="1">Membrane</location>
    </subcellularLocation>
</comment>
<feature type="compositionally biased region" description="Basic residues" evidence="7">
    <location>
        <begin position="47"/>
        <end position="59"/>
    </location>
</feature>
<accession>A0ABM0LZX2</accession>
<dbReference type="InterPro" id="IPR000742">
    <property type="entry name" value="EGF"/>
</dbReference>
<evidence type="ECO:0000259" key="9">
    <source>
        <dbReference type="PROSITE" id="PS50026"/>
    </source>
</evidence>
<dbReference type="PROSITE" id="PS50041">
    <property type="entry name" value="C_TYPE_LECTIN_2"/>
    <property type="match status" value="2"/>
</dbReference>
<evidence type="ECO:0000256" key="4">
    <source>
        <dbReference type="ARBA" id="ARBA00023157"/>
    </source>
</evidence>
<dbReference type="Proteomes" id="UP000694865">
    <property type="component" value="Unplaced"/>
</dbReference>
<evidence type="ECO:0000259" key="10">
    <source>
        <dbReference type="PROSITE" id="PS50041"/>
    </source>
</evidence>
<dbReference type="InterPro" id="IPR000922">
    <property type="entry name" value="Lectin_gal-bd_dom"/>
</dbReference>
<dbReference type="InterPro" id="IPR001846">
    <property type="entry name" value="VWF_type-D"/>
</dbReference>
<keyword evidence="3" id="KW-0472">Membrane</keyword>
<keyword evidence="6" id="KW-0245">EGF-like domain</keyword>
<protein>
    <submittedName>
        <fullName evidence="13">Uncharacterized protein LOC102805334</fullName>
    </submittedName>
</protein>
<feature type="domain" description="C-type lectin" evidence="10">
    <location>
        <begin position="896"/>
        <end position="1050"/>
    </location>
</feature>
<feature type="compositionally biased region" description="Basic and acidic residues" evidence="7">
    <location>
        <begin position="101"/>
        <end position="193"/>
    </location>
</feature>
<sequence>MAHIRLCALALLIVLVTIYVLPESTEATEIEDERKNAGEEDQLVLSRQKRGKGGRKKNKDKSSSDDVDEDVESSDESEGSKEKRKGRKKDEKGSGSSSKESGSKERKNRDKDKKESGSKERKDRNKDEKESGSKERKDRDKDEKESGSKERKDRDKDEKESGSKERKDRDKDEKGSGSKERKDRKREKGERNKGTKGGKGCTGKRDALFGDTCYRYFHGRVDFEKANKRCSRRGSVMASVRSAEEAEFIKTSMSSFFEKLRKRKKFSKRFPPSQSVWVSAQNVDGGWSWANGDEWSYDDWDPNQPGADTCAALNETPDWKLATMECSTEAGVLCRKEPGDEKRMRAARGRSPIDPTKDCYCRAYGDVHYFTFDGRRHDFMGDCTYLLVEDLLNGQFKAESKNNYRSGKKPTVTLQDYVNVYAFGHVVKLDQGKIVYLDGVRQELPLNPETGFGIELTGNWVLVSTSYGFWLMWDGVSKVQIGVPKSYAGQLQGMCGDCDGDISNDGEHKNPNPWGNRWKVESSCADVVVDPPHCSDEDEMALEAKDKCGMIVDPDGPFGECATSDIVKDQREEAHHSCVFDMCHLGDEDQLCGALAEFMKVCRVYGFEPESFRNPDFCAYSCGSNSVYSHCTTTCPSNCVYGETYDCNEACDEGCVCDEGYTLSGTECVKQEECGCVDDDGKYHKAGVEWMKPDCSGTCTCGDEGEPECNDMSCNNDAFCGTKDGLFGCHCNDGYQGDGIQTCEQSEIPVPEVRAQGIPEDGVCNEQPAPVKSCGVKKVGVQVSCGEGRIVIKNVTYGRSAGDMGCDEGPVPSDECKAPNALSVVQRQCDGKHECPVTARKNFGKDGCSKKEMKFLTINYECNCQSDTNAEIQPAAAAPALDMPQIIECKSNEFQYEGTCYRFIKRQRQFQSAAKVCNRRGYMIASVRSEGEHEFLKTTIADLANKKKKKKRENSGSSSKERKRKGGKGKRKEGRKRKERKRNQKEITHWWVGGHKVDDEWEWINDDDWSYDGAWSTNEPGEQECTGLSKDDEWNMTTMDCNTETAVVCRRGPGDDEKLRKARGRSARDPTNECYCRAYGDPHYFTFDGQRHDFMGNCTYLLVEDMLHDPPYFRAQSKNDYREGKKPTVTLQLYVTVFVYGHVITLNQDKKILLDGNDINLPSSSVDGLNIELAGRWVLVSTALGFWLQWDGVSKVQIGVPKEYAGNLQGMCGDCDGDKNNDGERGNSNPWGNSWKVEQSCGDVLIQPEQCSADKVEAFEADDKCGMILDPNGPFGDCAVNSKVEEERETIHHSCLFDTCHLGDEDQLCAALTEFMKICRDYGFMPKTFRTTDFCPLTCQPYSRYNPCMSTCTPNCVYGKTPTCPDACDEGCECMEGYILSGNDCVPEEECGCVDDAGGYRKNGETWMTTDCSGECSCETGGEVECFDVTCHPDAYCGTKEGRFGCQCNDGYQGDGIESCEGSSLPVIEPAGMQVVATSPSVTDYPPDEAEAFPKQVAPIAVDEPAFESAQDCSVDKGIQTTCGTKGKRDMNIQLLCEKDQSIHIKSASYGRTAAFAATTPPLPDEDEEVKDLEPAVEVEVRLSVMTRCQRKTDVESNQKAYQFDWNAKKD</sequence>
<feature type="non-terminal residue" evidence="13">
    <location>
        <position position="1611"/>
    </location>
</feature>
<dbReference type="InterPro" id="IPR016187">
    <property type="entry name" value="CTDL_fold"/>
</dbReference>
<feature type="domain" description="EGF-like" evidence="9">
    <location>
        <begin position="1422"/>
        <end position="1461"/>
    </location>
</feature>
<dbReference type="Pfam" id="PF02140">
    <property type="entry name" value="SUEL_Lectin"/>
    <property type="match status" value="1"/>
</dbReference>
<dbReference type="InterPro" id="IPR043159">
    <property type="entry name" value="Lectin_gal-bd_sf"/>
</dbReference>
<dbReference type="Gene3D" id="2.40.155.10">
    <property type="entry name" value="Green fluorescent protein"/>
    <property type="match status" value="1"/>
</dbReference>
<dbReference type="InterPro" id="IPR016186">
    <property type="entry name" value="C-type_lectin-like/link_sf"/>
</dbReference>
<proteinExistence type="predicted"/>
<gene>
    <name evidence="13" type="primary">LOC102805334</name>
</gene>
<keyword evidence="12" id="KW-1185">Reference proteome</keyword>
<evidence type="ECO:0000256" key="5">
    <source>
        <dbReference type="ARBA" id="ARBA00023180"/>
    </source>
</evidence>
<dbReference type="CDD" id="cd19941">
    <property type="entry name" value="TIL"/>
    <property type="match status" value="2"/>
</dbReference>
<evidence type="ECO:0000256" key="6">
    <source>
        <dbReference type="PROSITE-ProRule" id="PRU00076"/>
    </source>
</evidence>
<dbReference type="SMART" id="SM00216">
    <property type="entry name" value="VWD"/>
    <property type="match status" value="2"/>
</dbReference>
<feature type="domain" description="VWFD" evidence="11">
    <location>
        <begin position="1074"/>
        <end position="1242"/>
    </location>
</feature>
<feature type="region of interest" description="Disordered" evidence="7">
    <location>
        <begin position="946"/>
        <end position="985"/>
    </location>
</feature>